<gene>
    <name evidence="4" type="ORF">DSPE1174_LOCUS7191</name>
</gene>
<dbReference type="Pfam" id="PF00501">
    <property type="entry name" value="AMP-binding"/>
    <property type="match status" value="1"/>
</dbReference>
<dbReference type="InterPro" id="IPR000873">
    <property type="entry name" value="AMP-dep_synth/lig_dom"/>
</dbReference>
<evidence type="ECO:0000313" key="4">
    <source>
        <dbReference type="EMBL" id="CAD9393997.1"/>
    </source>
</evidence>
<evidence type="ECO:0000256" key="2">
    <source>
        <dbReference type="ARBA" id="ARBA00022840"/>
    </source>
</evidence>
<dbReference type="SUPFAM" id="SSF56801">
    <property type="entry name" value="Acetyl-CoA synthetase-like"/>
    <property type="match status" value="1"/>
</dbReference>
<dbReference type="GO" id="GO:0004467">
    <property type="term" value="F:long-chain fatty acid-CoA ligase activity"/>
    <property type="evidence" value="ECO:0007669"/>
    <property type="project" value="TreeGrafter"/>
</dbReference>
<dbReference type="PANTHER" id="PTHR43272">
    <property type="entry name" value="LONG-CHAIN-FATTY-ACID--COA LIGASE"/>
    <property type="match status" value="1"/>
</dbReference>
<dbReference type="PANTHER" id="PTHR43272:SF33">
    <property type="entry name" value="AMP-BINDING DOMAIN-CONTAINING PROTEIN-RELATED"/>
    <property type="match status" value="1"/>
</dbReference>
<dbReference type="GO" id="GO:0005524">
    <property type="term" value="F:ATP binding"/>
    <property type="evidence" value="ECO:0007669"/>
    <property type="project" value="UniProtKB-KW"/>
</dbReference>
<dbReference type="AlphaFoldDB" id="A0A7S2BDP1"/>
<evidence type="ECO:0000256" key="1">
    <source>
        <dbReference type="ARBA" id="ARBA00022741"/>
    </source>
</evidence>
<dbReference type="EMBL" id="HBGS01013622">
    <property type="protein sequence ID" value="CAD9393997.1"/>
    <property type="molecule type" value="Transcribed_RNA"/>
</dbReference>
<keyword evidence="1" id="KW-0547">Nucleotide-binding</keyword>
<feature type="domain" description="AMP-dependent synthetase/ligase" evidence="3">
    <location>
        <begin position="1"/>
        <end position="403"/>
    </location>
</feature>
<dbReference type="InterPro" id="IPR020845">
    <property type="entry name" value="AMP-binding_CS"/>
</dbReference>
<dbReference type="PROSITE" id="PS00455">
    <property type="entry name" value="AMP_BINDING"/>
    <property type="match status" value="1"/>
</dbReference>
<evidence type="ECO:0000259" key="3">
    <source>
        <dbReference type="Pfam" id="PF00501"/>
    </source>
</evidence>
<accession>A0A7S2BDP1</accession>
<sequence length="579" mass="62607">MTYAEVKVEVDACRRALRNSGVVKADRVGIISRNSFEWAVYAYAGYGLGAVNVPMYEQQKESDWRYMCEDSGLKILVVNTEAIYETVKCFVGTVGNVERVLCCGFPQEHPDSWAGFMESGHAIELDDNPELSSVNSSDLATIIYTSGTTGVPKGVMLSHGNLCSNIKGVVDATEGWKTRLVTHDDQSLAFLPWAHSYAQTCELHAGLAVGASAAIHNGTPGDAAALLENIQAAKPSLLFSVPTLYIKVYDGVHAKLAGETGVKKMLMQSALDVGEKVRKIRAAGEEPGMILDWQHQMLDKVVLSKIRDQFGGNLRMAFAAGAPTPIAVLDFMESIGVRMVEGYGLTETSPVISTTCPDPGVCPAGSVGFALPGVDVKLMMDGVEVEGEGELWCSGPNVMQGYWQKPDETAEVMVVEADGKQWFRTGDVATIMNDGNIKITGRIKEQYKLENGKYVAPAPIEGAMVLNKVVAQCILYGDAKPFNVAGIVPDFEVVAKELGLEGPDAEPTSICANPLVQDFVSAEVDAELASRDVAKFARPKRYLLIAEPFTAQNEMLTPKLSIRKPAVLRVYKDAFDGLY</sequence>
<organism evidence="4">
    <name type="scientific">Octactis speculum</name>
    <dbReference type="NCBI Taxonomy" id="3111310"/>
    <lineage>
        <taxon>Eukaryota</taxon>
        <taxon>Sar</taxon>
        <taxon>Stramenopiles</taxon>
        <taxon>Ochrophyta</taxon>
        <taxon>Dictyochophyceae</taxon>
        <taxon>Dictyochales</taxon>
        <taxon>Dictyochaceae</taxon>
        <taxon>Octactis</taxon>
    </lineage>
</organism>
<dbReference type="InterPro" id="IPR042099">
    <property type="entry name" value="ANL_N_sf"/>
</dbReference>
<dbReference type="Gene3D" id="3.40.50.12780">
    <property type="entry name" value="N-terminal domain of ligase-like"/>
    <property type="match status" value="1"/>
</dbReference>
<dbReference type="GO" id="GO:0016020">
    <property type="term" value="C:membrane"/>
    <property type="evidence" value="ECO:0007669"/>
    <property type="project" value="TreeGrafter"/>
</dbReference>
<reference evidence="4" key="1">
    <citation type="submission" date="2021-01" db="EMBL/GenBank/DDBJ databases">
        <authorList>
            <person name="Corre E."/>
            <person name="Pelletier E."/>
            <person name="Niang G."/>
            <person name="Scheremetjew M."/>
            <person name="Finn R."/>
            <person name="Kale V."/>
            <person name="Holt S."/>
            <person name="Cochrane G."/>
            <person name="Meng A."/>
            <person name="Brown T."/>
            <person name="Cohen L."/>
        </authorList>
    </citation>
    <scope>NUCLEOTIDE SEQUENCE</scope>
    <source>
        <strain evidence="4">CCMP1381</strain>
    </source>
</reference>
<keyword evidence="2" id="KW-0067">ATP-binding</keyword>
<name>A0A7S2BDP1_9STRA</name>
<proteinExistence type="predicted"/>
<protein>
    <recommendedName>
        <fullName evidence="3">AMP-dependent synthetase/ligase domain-containing protein</fullName>
    </recommendedName>
</protein>